<dbReference type="PANTHER" id="PTHR35292:SF13">
    <property type="entry name" value="OS03G0581800 PROTEIN"/>
    <property type="match status" value="1"/>
</dbReference>
<evidence type="ECO:0000313" key="2">
    <source>
        <dbReference type="EMBL" id="KAK9938236.1"/>
    </source>
</evidence>
<dbReference type="EMBL" id="JBEDUW010000003">
    <property type="protein sequence ID" value="KAK9938236.1"/>
    <property type="molecule type" value="Genomic_DNA"/>
</dbReference>
<proteinExistence type="predicted"/>
<reference evidence="2 3" key="1">
    <citation type="journal article" date="2023" name="G3 (Bethesda)">
        <title>A chromosome-length genome assembly and annotation of blackberry (Rubus argutus, cv. 'Hillquist').</title>
        <authorList>
            <person name="Bruna T."/>
            <person name="Aryal R."/>
            <person name="Dudchenko O."/>
            <person name="Sargent D.J."/>
            <person name="Mead D."/>
            <person name="Buti M."/>
            <person name="Cavallini A."/>
            <person name="Hytonen T."/>
            <person name="Andres J."/>
            <person name="Pham M."/>
            <person name="Weisz D."/>
            <person name="Mascagni F."/>
            <person name="Usai G."/>
            <person name="Natali L."/>
            <person name="Bassil N."/>
            <person name="Fernandez G.E."/>
            <person name="Lomsadze A."/>
            <person name="Armour M."/>
            <person name="Olukolu B."/>
            <person name="Poorten T."/>
            <person name="Britton C."/>
            <person name="Davik J."/>
            <person name="Ashrafi H."/>
            <person name="Aiden E.L."/>
            <person name="Borodovsky M."/>
            <person name="Worthington M."/>
        </authorList>
    </citation>
    <scope>NUCLEOTIDE SEQUENCE [LARGE SCALE GENOMIC DNA]</scope>
    <source>
        <strain evidence="2">PI 553951</strain>
    </source>
</reference>
<keyword evidence="3" id="KW-1185">Reference proteome</keyword>
<organism evidence="2 3">
    <name type="scientific">Rubus argutus</name>
    <name type="common">Southern blackberry</name>
    <dbReference type="NCBI Taxonomy" id="59490"/>
    <lineage>
        <taxon>Eukaryota</taxon>
        <taxon>Viridiplantae</taxon>
        <taxon>Streptophyta</taxon>
        <taxon>Embryophyta</taxon>
        <taxon>Tracheophyta</taxon>
        <taxon>Spermatophyta</taxon>
        <taxon>Magnoliopsida</taxon>
        <taxon>eudicotyledons</taxon>
        <taxon>Gunneridae</taxon>
        <taxon>Pentapetalae</taxon>
        <taxon>rosids</taxon>
        <taxon>fabids</taxon>
        <taxon>Rosales</taxon>
        <taxon>Rosaceae</taxon>
        <taxon>Rosoideae</taxon>
        <taxon>Rosoideae incertae sedis</taxon>
        <taxon>Rubus</taxon>
    </lineage>
</organism>
<keyword evidence="1" id="KW-0812">Transmembrane</keyword>
<evidence type="ECO:0000313" key="3">
    <source>
        <dbReference type="Proteomes" id="UP001457282"/>
    </source>
</evidence>
<name>A0AAW1XMW9_RUBAR</name>
<keyword evidence="1" id="KW-1133">Transmembrane helix</keyword>
<comment type="caution">
    <text evidence="2">The sequence shown here is derived from an EMBL/GenBank/DDBJ whole genome shotgun (WGS) entry which is preliminary data.</text>
</comment>
<dbReference type="PANTHER" id="PTHR35292">
    <property type="entry name" value="EXPRESSED PROTEIN"/>
    <property type="match status" value="1"/>
</dbReference>
<accession>A0AAW1XMW9</accession>
<gene>
    <name evidence="2" type="ORF">M0R45_014988</name>
</gene>
<keyword evidence="1" id="KW-0472">Membrane</keyword>
<dbReference type="AlphaFoldDB" id="A0AAW1XMW9"/>
<feature type="transmembrane region" description="Helical" evidence="1">
    <location>
        <begin position="61"/>
        <end position="80"/>
    </location>
</feature>
<sequence>MAAWTATARQVANMARLSSLKSAASLVHRRGLAGGADHHGPPKVNFWEAPLSPSKWKQNHFVIASLAGCGLLFYGGYKFYTGDKNDKKDNMDNKDNKSEFQKYHASFWTCS</sequence>
<evidence type="ECO:0000256" key="1">
    <source>
        <dbReference type="SAM" id="Phobius"/>
    </source>
</evidence>
<dbReference type="Proteomes" id="UP001457282">
    <property type="component" value="Unassembled WGS sequence"/>
</dbReference>
<protein>
    <submittedName>
        <fullName evidence="2">Uncharacterized protein</fullName>
    </submittedName>
</protein>